<dbReference type="GO" id="GO:0008236">
    <property type="term" value="F:serine-type peptidase activity"/>
    <property type="evidence" value="ECO:0007669"/>
    <property type="project" value="InterPro"/>
</dbReference>
<dbReference type="Pfam" id="PF00326">
    <property type="entry name" value="Peptidase_S9"/>
    <property type="match status" value="1"/>
</dbReference>
<comment type="caution">
    <text evidence="2">The sequence shown here is derived from an EMBL/GenBank/DDBJ whole genome shotgun (WGS) entry which is preliminary data.</text>
</comment>
<protein>
    <recommendedName>
        <fullName evidence="1">Peptidase S9 prolyl oligopeptidase catalytic domain-containing protein</fullName>
    </recommendedName>
</protein>
<dbReference type="InterPro" id="IPR029058">
    <property type="entry name" value="AB_hydrolase_fold"/>
</dbReference>
<dbReference type="InterPro" id="IPR052920">
    <property type="entry name" value="DNA-binding_regulatory"/>
</dbReference>
<evidence type="ECO:0000313" key="3">
    <source>
        <dbReference type="Proteomes" id="UP000018896"/>
    </source>
</evidence>
<dbReference type="AlphaFoldDB" id="W4QZY3"/>
<dbReference type="RefSeq" id="WP_035667087.1">
    <property type="nucleotide sequence ID" value="NZ_BAUV01000045.1"/>
</dbReference>
<dbReference type="OrthoDB" id="9776685at2"/>
<proteinExistence type="predicted"/>
<accession>W4QZY3</accession>
<gene>
    <name evidence="2" type="ORF">JCM9157_4097</name>
</gene>
<dbReference type="eggNOG" id="COG1073">
    <property type="taxonomic scope" value="Bacteria"/>
</dbReference>
<dbReference type="SUPFAM" id="SSF53474">
    <property type="entry name" value="alpha/beta-Hydrolases"/>
    <property type="match status" value="1"/>
</dbReference>
<dbReference type="EMBL" id="BAUV01000045">
    <property type="protein sequence ID" value="GAE36874.1"/>
    <property type="molecule type" value="Genomic_DNA"/>
</dbReference>
<dbReference type="Proteomes" id="UP000018896">
    <property type="component" value="Unassembled WGS sequence"/>
</dbReference>
<sequence length="313" mass="35477">MLVILFIGFIVILSGTSFYFYHKAIRSSSKPFLNEDPDLTKSKSASKFIKMETDDPKTWFSRQNVNTVHILSNDGLILQGYLLEARRQTQHTVIIAHGYSGQARDMARYARFYYEKLGYNVLLPDARGHGASEGHYIGFGWHERKDYLSWINSVIERYGAQSKITLHGVSMGAATVLMTSGENLPKQVKAVVADCGYTSAKDVLTHQLKRMYHLPSFPLLQVTSLLTKLKAGYTFSEASALKQVKKASIPILFIHGEEDRFVPTSMVHQLYNAAKSKKELMLVPNATHGEAYVVNTNAYETKIRQFLHKYKER</sequence>
<organism evidence="2 3">
    <name type="scientific">Halalkalibacter akibai (strain ATCC 43226 / DSM 21942 / CIP 109018 / JCM 9157 / 1139)</name>
    <name type="common">Bacillus akibai</name>
    <dbReference type="NCBI Taxonomy" id="1236973"/>
    <lineage>
        <taxon>Bacteria</taxon>
        <taxon>Bacillati</taxon>
        <taxon>Bacillota</taxon>
        <taxon>Bacilli</taxon>
        <taxon>Bacillales</taxon>
        <taxon>Bacillaceae</taxon>
        <taxon>Halalkalibacter</taxon>
    </lineage>
</organism>
<name>W4QZY3_HALA3</name>
<evidence type="ECO:0000259" key="1">
    <source>
        <dbReference type="Pfam" id="PF00326"/>
    </source>
</evidence>
<keyword evidence="3" id="KW-1185">Reference proteome</keyword>
<dbReference type="InterPro" id="IPR001375">
    <property type="entry name" value="Peptidase_S9_cat"/>
</dbReference>
<feature type="domain" description="Peptidase S9 prolyl oligopeptidase catalytic" evidence="1">
    <location>
        <begin position="114"/>
        <end position="310"/>
    </location>
</feature>
<dbReference type="Gene3D" id="3.40.50.1820">
    <property type="entry name" value="alpha/beta hydrolase"/>
    <property type="match status" value="1"/>
</dbReference>
<evidence type="ECO:0000313" key="2">
    <source>
        <dbReference type="EMBL" id="GAE36874.1"/>
    </source>
</evidence>
<dbReference type="PANTHER" id="PTHR43358:SF4">
    <property type="entry name" value="ALPHA_BETA HYDROLASE FOLD-1 DOMAIN-CONTAINING PROTEIN"/>
    <property type="match status" value="1"/>
</dbReference>
<dbReference type="PANTHER" id="PTHR43358">
    <property type="entry name" value="ALPHA/BETA-HYDROLASE"/>
    <property type="match status" value="1"/>
</dbReference>
<reference evidence="2 3" key="1">
    <citation type="journal article" date="2014" name="Genome Announc.">
        <title>Draft Genome Sequences of Three Alkaliphilic Bacillus Strains, Bacillus wakoensis JCM 9140T, Bacillus akibai JCM 9157T, and Bacillus hemicellulosilyticus JCM 9152T.</title>
        <authorList>
            <person name="Yuki M."/>
            <person name="Oshima K."/>
            <person name="Suda W."/>
            <person name="Oshida Y."/>
            <person name="Kitamura K."/>
            <person name="Iida T."/>
            <person name="Hattori M."/>
            <person name="Ohkuma M."/>
        </authorList>
    </citation>
    <scope>NUCLEOTIDE SEQUENCE [LARGE SCALE GENOMIC DNA]</scope>
    <source>
        <strain evidence="2 3">JCM 9157</strain>
    </source>
</reference>
<dbReference type="STRING" id="1236973.JCM9157_4097"/>
<dbReference type="GO" id="GO:0006508">
    <property type="term" value="P:proteolysis"/>
    <property type="evidence" value="ECO:0007669"/>
    <property type="project" value="InterPro"/>
</dbReference>